<dbReference type="InterPro" id="IPR039552">
    <property type="entry name" value="IS66_C"/>
</dbReference>
<keyword evidence="5" id="KW-1185">Reference proteome</keyword>
<feature type="compositionally biased region" description="Low complexity" evidence="1">
    <location>
        <begin position="244"/>
        <end position="259"/>
    </location>
</feature>
<dbReference type="NCBIfam" id="NF033517">
    <property type="entry name" value="transpos_IS66"/>
    <property type="match status" value="1"/>
</dbReference>
<dbReference type="PANTHER" id="PTHR33678">
    <property type="entry name" value="BLL1576 PROTEIN"/>
    <property type="match status" value="1"/>
</dbReference>
<feature type="non-terminal residue" evidence="4">
    <location>
        <position position="1"/>
    </location>
</feature>
<evidence type="ECO:0000256" key="1">
    <source>
        <dbReference type="SAM" id="MobiDB-lite"/>
    </source>
</evidence>
<comment type="caution">
    <text evidence="4">The sequence shown here is derived from an EMBL/GenBank/DDBJ whole genome shotgun (WGS) entry which is preliminary data.</text>
</comment>
<sequence length="266" mass="29614">GKTKKAYVWVYRTTNFVSQRAVYYDFCKDRSGENVRRVLQDFKGTTVTDDFSGYHALHRGGVTAALCWAHARRKLFEAHRDTGSEIAGQAVVLIGELYQLEREARGLAPPERQRKRQQSSKPVVEALHAWLVAKRQGLVKADATAKAIDYALSNWKTLIRFLDDGNVPIDTAENSIRPLAVGRRNWLFVGSQQAGERAGNILSLIESAKLNGHDPWAYLKDVFERLPTLKDRDLAQLLPHNWKPPTASASPETPASVPATAIAQAA</sequence>
<dbReference type="RefSeq" id="WP_132576851.1">
    <property type="nucleotide sequence ID" value="NZ_SMBU01000077.1"/>
</dbReference>
<feature type="region of interest" description="Disordered" evidence="1">
    <location>
        <begin position="240"/>
        <end position="259"/>
    </location>
</feature>
<gene>
    <name evidence="4" type="ORF">EV671_10771</name>
</gene>
<organism evidence="4 5">
    <name type="scientific">Roseateles saccharophilus</name>
    <name type="common">Pseudomonas saccharophila</name>
    <dbReference type="NCBI Taxonomy" id="304"/>
    <lineage>
        <taxon>Bacteria</taxon>
        <taxon>Pseudomonadati</taxon>
        <taxon>Pseudomonadota</taxon>
        <taxon>Betaproteobacteria</taxon>
        <taxon>Burkholderiales</taxon>
        <taxon>Sphaerotilaceae</taxon>
        <taxon>Roseateles</taxon>
    </lineage>
</organism>
<evidence type="ECO:0000259" key="2">
    <source>
        <dbReference type="Pfam" id="PF03050"/>
    </source>
</evidence>
<proteinExistence type="predicted"/>
<evidence type="ECO:0000313" key="5">
    <source>
        <dbReference type="Proteomes" id="UP000295110"/>
    </source>
</evidence>
<evidence type="ECO:0000313" key="4">
    <source>
        <dbReference type="EMBL" id="TCU81432.1"/>
    </source>
</evidence>
<name>A0A4R3U5M0_ROSSA</name>
<dbReference type="Proteomes" id="UP000295110">
    <property type="component" value="Unassembled WGS sequence"/>
</dbReference>
<dbReference type="Pfam" id="PF03050">
    <property type="entry name" value="DDE_Tnp_IS66"/>
    <property type="match status" value="1"/>
</dbReference>
<accession>A0A4R3U5M0</accession>
<dbReference type="OrthoDB" id="9794514at2"/>
<feature type="domain" description="Transposase IS66 central" evidence="2">
    <location>
        <begin position="1"/>
        <end position="196"/>
    </location>
</feature>
<evidence type="ECO:0000259" key="3">
    <source>
        <dbReference type="Pfam" id="PF13817"/>
    </source>
</evidence>
<dbReference type="Pfam" id="PF13817">
    <property type="entry name" value="DDE_Tnp_IS66_C"/>
    <property type="match status" value="1"/>
</dbReference>
<dbReference type="PANTHER" id="PTHR33678:SF1">
    <property type="entry name" value="BLL1576 PROTEIN"/>
    <property type="match status" value="1"/>
</dbReference>
<feature type="domain" description="Transposase IS66 C-terminal" evidence="3">
    <location>
        <begin position="203"/>
        <end position="240"/>
    </location>
</feature>
<protein>
    <submittedName>
        <fullName evidence="4">Transposase IS66-like protein</fullName>
    </submittedName>
</protein>
<dbReference type="AlphaFoldDB" id="A0A4R3U5M0"/>
<dbReference type="InterPro" id="IPR004291">
    <property type="entry name" value="Transposase_IS66_central"/>
</dbReference>
<dbReference type="EMBL" id="SMBU01000077">
    <property type="protein sequence ID" value="TCU81432.1"/>
    <property type="molecule type" value="Genomic_DNA"/>
</dbReference>
<reference evidence="4 5" key="1">
    <citation type="submission" date="2019-03" db="EMBL/GenBank/DDBJ databases">
        <title>Genomic Encyclopedia of Type Strains, Phase IV (KMG-IV): sequencing the most valuable type-strain genomes for metagenomic binning, comparative biology and taxonomic classification.</title>
        <authorList>
            <person name="Goeker M."/>
        </authorList>
    </citation>
    <scope>NUCLEOTIDE SEQUENCE [LARGE SCALE GENOMIC DNA]</scope>
    <source>
        <strain evidence="4 5">DSM 654</strain>
    </source>
</reference>
<dbReference type="InterPro" id="IPR052344">
    <property type="entry name" value="Transposase-related"/>
</dbReference>